<dbReference type="PROSITE" id="PS51186">
    <property type="entry name" value="GNAT"/>
    <property type="match status" value="1"/>
</dbReference>
<gene>
    <name evidence="2" type="ORF">GCM10007096_18090</name>
</gene>
<dbReference type="EMBL" id="BMFV01000011">
    <property type="protein sequence ID" value="GGH80938.1"/>
    <property type="molecule type" value="Genomic_DNA"/>
</dbReference>
<sequence>MNTVIGLRPLKREDLHMLYQYMHPKNKGGDIPEWKKWDAPYFPYKRPSFWSFKRQMIEGMGEDMRCLILFNNEVIGMVTYYWEHQRSYWLEVGIVIFDPKYWSGGIGTKALFLWMDRLFSTLPIVRCGFTTWSGNERMMKVGDKLGMTLEARLRKCRYYNGQYYDSIRYGILKEEWSNTKKTLYERLFIPEERSCL</sequence>
<name>A0A8J2ZVA3_9BACL</name>
<dbReference type="RefSeq" id="WP_268236373.1">
    <property type="nucleotide sequence ID" value="NZ_BMFV01000011.1"/>
</dbReference>
<protein>
    <recommendedName>
        <fullName evidence="1">N-acetyltransferase domain-containing protein</fullName>
    </recommendedName>
</protein>
<dbReference type="GO" id="GO:0016747">
    <property type="term" value="F:acyltransferase activity, transferring groups other than amino-acyl groups"/>
    <property type="evidence" value="ECO:0007669"/>
    <property type="project" value="InterPro"/>
</dbReference>
<dbReference type="Pfam" id="PF13302">
    <property type="entry name" value="Acetyltransf_3"/>
    <property type="match status" value="1"/>
</dbReference>
<keyword evidence="3" id="KW-1185">Reference proteome</keyword>
<dbReference type="AlphaFoldDB" id="A0A8J2ZVA3"/>
<dbReference type="InterPro" id="IPR000182">
    <property type="entry name" value="GNAT_dom"/>
</dbReference>
<dbReference type="Gene3D" id="3.40.630.30">
    <property type="match status" value="1"/>
</dbReference>
<feature type="domain" description="N-acetyltransferase" evidence="1">
    <location>
        <begin position="17"/>
        <end position="165"/>
    </location>
</feature>
<dbReference type="Proteomes" id="UP000656813">
    <property type="component" value="Unassembled WGS sequence"/>
</dbReference>
<evidence type="ECO:0000313" key="2">
    <source>
        <dbReference type="EMBL" id="GGH80938.1"/>
    </source>
</evidence>
<organism evidence="2 3">
    <name type="scientific">Pullulanibacillus pueri</name>
    <dbReference type="NCBI Taxonomy" id="1437324"/>
    <lineage>
        <taxon>Bacteria</taxon>
        <taxon>Bacillati</taxon>
        <taxon>Bacillota</taxon>
        <taxon>Bacilli</taxon>
        <taxon>Bacillales</taxon>
        <taxon>Sporolactobacillaceae</taxon>
        <taxon>Pullulanibacillus</taxon>
    </lineage>
</organism>
<proteinExistence type="predicted"/>
<reference evidence="2" key="1">
    <citation type="journal article" date="2014" name="Int. J. Syst. Evol. Microbiol.">
        <title>Complete genome sequence of Corynebacterium casei LMG S-19264T (=DSM 44701T), isolated from a smear-ripened cheese.</title>
        <authorList>
            <consortium name="US DOE Joint Genome Institute (JGI-PGF)"/>
            <person name="Walter F."/>
            <person name="Albersmeier A."/>
            <person name="Kalinowski J."/>
            <person name="Ruckert C."/>
        </authorList>
    </citation>
    <scope>NUCLEOTIDE SEQUENCE</scope>
    <source>
        <strain evidence="2">CGMCC 1.12777</strain>
    </source>
</reference>
<dbReference type="CDD" id="cd04301">
    <property type="entry name" value="NAT_SF"/>
    <property type="match status" value="1"/>
</dbReference>
<dbReference type="PANTHER" id="PTHR43415:SF4">
    <property type="entry name" value="N-ACETYLTRANSFERASE DOMAIN-CONTAINING PROTEIN"/>
    <property type="match status" value="1"/>
</dbReference>
<dbReference type="InterPro" id="IPR016181">
    <property type="entry name" value="Acyl_CoA_acyltransferase"/>
</dbReference>
<evidence type="ECO:0000313" key="3">
    <source>
        <dbReference type="Proteomes" id="UP000656813"/>
    </source>
</evidence>
<dbReference type="SUPFAM" id="SSF55729">
    <property type="entry name" value="Acyl-CoA N-acyltransferases (Nat)"/>
    <property type="match status" value="1"/>
</dbReference>
<reference evidence="2" key="2">
    <citation type="submission" date="2020-09" db="EMBL/GenBank/DDBJ databases">
        <authorList>
            <person name="Sun Q."/>
            <person name="Zhou Y."/>
        </authorList>
    </citation>
    <scope>NUCLEOTIDE SEQUENCE</scope>
    <source>
        <strain evidence="2">CGMCC 1.12777</strain>
    </source>
</reference>
<dbReference type="PANTHER" id="PTHR43415">
    <property type="entry name" value="SPERMIDINE N(1)-ACETYLTRANSFERASE"/>
    <property type="match status" value="1"/>
</dbReference>
<comment type="caution">
    <text evidence="2">The sequence shown here is derived from an EMBL/GenBank/DDBJ whole genome shotgun (WGS) entry which is preliminary data.</text>
</comment>
<accession>A0A8J2ZVA3</accession>
<evidence type="ECO:0000259" key="1">
    <source>
        <dbReference type="PROSITE" id="PS51186"/>
    </source>
</evidence>